<sequence length="114" mass="11535">MNPMLVVGAIVAVIWAGFLVAIILRKKEEKKEGKMHIKNAGVAGVGYSPKRSTGKSKSTQDGTAMGSQPYVYDTVDDCDTGTKWCGLGGGSCESGLGTGSPDSGSSDGGSCGGD</sequence>
<comment type="caution">
    <text evidence="3">The sequence shown here is derived from an EMBL/GenBank/DDBJ whole genome shotgun (WGS) entry which is preliminary data.</text>
</comment>
<name>A0ABD6SB47_BACTU</name>
<keyword evidence="2" id="KW-0812">Transmembrane</keyword>
<dbReference type="EMBL" id="NTYF01000023">
    <property type="protein sequence ID" value="PER55769.1"/>
    <property type="molecule type" value="Genomic_DNA"/>
</dbReference>
<accession>A0ABD6SB47</accession>
<dbReference type="RefSeq" id="WP_098317107.1">
    <property type="nucleotide sequence ID" value="NZ_NTYF01000023.1"/>
</dbReference>
<reference evidence="3 4" key="1">
    <citation type="submission" date="2017-09" db="EMBL/GenBank/DDBJ databases">
        <title>Large-scale bioinformatics analysis of Bacillus genomes uncovers conserved roles of natural products in bacterial physiology.</title>
        <authorList>
            <consortium name="Agbiome Team Llc"/>
            <person name="Bleich R.M."/>
            <person name="Kirk G.J."/>
            <person name="Santa Maria K.C."/>
            <person name="Allen S.E."/>
            <person name="Farag S."/>
            <person name="Shank E.A."/>
            <person name="Bowers A."/>
        </authorList>
    </citation>
    <scope>NUCLEOTIDE SEQUENCE [LARGE SCALE GENOMIC DNA]</scope>
    <source>
        <strain evidence="3 4">AFS005140</strain>
    </source>
</reference>
<organism evidence="3 4">
    <name type="scientific">Bacillus thuringiensis</name>
    <dbReference type="NCBI Taxonomy" id="1428"/>
    <lineage>
        <taxon>Bacteria</taxon>
        <taxon>Bacillati</taxon>
        <taxon>Bacillota</taxon>
        <taxon>Bacilli</taxon>
        <taxon>Bacillales</taxon>
        <taxon>Bacillaceae</taxon>
        <taxon>Bacillus</taxon>
        <taxon>Bacillus cereus group</taxon>
    </lineage>
</organism>
<protein>
    <submittedName>
        <fullName evidence="3">Uncharacterized protein</fullName>
    </submittedName>
</protein>
<feature type="region of interest" description="Disordered" evidence="1">
    <location>
        <begin position="93"/>
        <end position="114"/>
    </location>
</feature>
<evidence type="ECO:0000256" key="2">
    <source>
        <dbReference type="SAM" id="Phobius"/>
    </source>
</evidence>
<keyword evidence="2" id="KW-1133">Transmembrane helix</keyword>
<dbReference type="Proteomes" id="UP000219897">
    <property type="component" value="Unassembled WGS sequence"/>
</dbReference>
<proteinExistence type="predicted"/>
<evidence type="ECO:0000313" key="4">
    <source>
        <dbReference type="Proteomes" id="UP000219897"/>
    </source>
</evidence>
<evidence type="ECO:0000256" key="1">
    <source>
        <dbReference type="SAM" id="MobiDB-lite"/>
    </source>
</evidence>
<gene>
    <name evidence="3" type="ORF">CN495_08425</name>
</gene>
<evidence type="ECO:0000313" key="3">
    <source>
        <dbReference type="EMBL" id="PER55769.1"/>
    </source>
</evidence>
<keyword evidence="2" id="KW-0472">Membrane</keyword>
<dbReference type="AlphaFoldDB" id="A0ABD6SB47"/>
<feature type="transmembrane region" description="Helical" evidence="2">
    <location>
        <begin position="6"/>
        <end position="24"/>
    </location>
</feature>
<feature type="region of interest" description="Disordered" evidence="1">
    <location>
        <begin position="44"/>
        <end position="66"/>
    </location>
</feature>
<feature type="compositionally biased region" description="Polar residues" evidence="1">
    <location>
        <begin position="55"/>
        <end position="66"/>
    </location>
</feature>